<evidence type="ECO:0000313" key="4">
    <source>
        <dbReference type="Proteomes" id="UP000198820"/>
    </source>
</evidence>
<dbReference type="Gene3D" id="2.30.30.40">
    <property type="entry name" value="SH3 Domains"/>
    <property type="match status" value="1"/>
</dbReference>
<keyword evidence="2" id="KW-0812">Transmembrane</keyword>
<name>A0A1H3VXL6_9FLAO</name>
<feature type="transmembrane region" description="Helical" evidence="2">
    <location>
        <begin position="161"/>
        <end position="180"/>
    </location>
</feature>
<reference evidence="3 4" key="1">
    <citation type="submission" date="2016-10" db="EMBL/GenBank/DDBJ databases">
        <authorList>
            <person name="de Groot N.N."/>
        </authorList>
    </citation>
    <scope>NUCLEOTIDE SEQUENCE [LARGE SCALE GENOMIC DNA]</scope>
    <source>
        <strain evidence="3 4">DSM 23581</strain>
    </source>
</reference>
<dbReference type="PROSITE" id="PS50293">
    <property type="entry name" value="TPR_REGION"/>
    <property type="match status" value="1"/>
</dbReference>
<dbReference type="Proteomes" id="UP000198820">
    <property type="component" value="Unassembled WGS sequence"/>
</dbReference>
<dbReference type="Pfam" id="PF00515">
    <property type="entry name" value="TPR_1"/>
    <property type="match status" value="1"/>
</dbReference>
<accession>A0A1H3VXL6</accession>
<dbReference type="PROSITE" id="PS50005">
    <property type="entry name" value="TPR"/>
    <property type="match status" value="1"/>
</dbReference>
<dbReference type="Gene3D" id="1.25.40.10">
    <property type="entry name" value="Tetratricopeptide repeat domain"/>
    <property type="match status" value="1"/>
</dbReference>
<keyword evidence="2" id="KW-1133">Transmembrane helix</keyword>
<evidence type="ECO:0000256" key="2">
    <source>
        <dbReference type="SAM" id="Phobius"/>
    </source>
</evidence>
<keyword evidence="2" id="KW-0472">Membrane</keyword>
<dbReference type="STRING" id="908615.SAMN05421540_101302"/>
<dbReference type="EMBL" id="FNQF01000001">
    <property type="protein sequence ID" value="SDZ78832.1"/>
    <property type="molecule type" value="Genomic_DNA"/>
</dbReference>
<dbReference type="RefSeq" id="WP_093238426.1">
    <property type="nucleotide sequence ID" value="NZ_FNQF01000001.1"/>
</dbReference>
<gene>
    <name evidence="3" type="ORF">SAMN05421540_101302</name>
</gene>
<protein>
    <submittedName>
        <fullName evidence="3">Tetratricopeptide repeat-containing protein</fullName>
    </submittedName>
</protein>
<dbReference type="SMART" id="SM00028">
    <property type="entry name" value="TPR"/>
    <property type="match status" value="2"/>
</dbReference>
<dbReference type="InterPro" id="IPR011990">
    <property type="entry name" value="TPR-like_helical_dom_sf"/>
</dbReference>
<dbReference type="SUPFAM" id="SSF48452">
    <property type="entry name" value="TPR-like"/>
    <property type="match status" value="1"/>
</dbReference>
<proteinExistence type="predicted"/>
<evidence type="ECO:0000256" key="1">
    <source>
        <dbReference type="PROSITE-ProRule" id="PRU00339"/>
    </source>
</evidence>
<dbReference type="InterPro" id="IPR019734">
    <property type="entry name" value="TPR_rpt"/>
</dbReference>
<sequence>MEKLILIIVFCWTSLTFGFQENAIQNFDKANQAYNNAKYELAENLYNSIIDEGQTSVELYYNLGNAYIKQNKLAEAIYAYEKALALKPNAKFVQENLKYAENMTIDQFSKVEISDFQKLINRFNHLLSVDQWAYLVVTFVILMALSFVLYLFKSESKFKRLGLSLFFISLILASLSFWQANRLSETFLSKDYAILFDDEIEVFSEPNQRNEAVLTLHEGTKVELLSKFNNFQEIKLPDGTVVWMRNANYKTIQ</sequence>
<evidence type="ECO:0000313" key="3">
    <source>
        <dbReference type="EMBL" id="SDZ78832.1"/>
    </source>
</evidence>
<feature type="transmembrane region" description="Helical" evidence="2">
    <location>
        <begin position="132"/>
        <end position="152"/>
    </location>
</feature>
<dbReference type="AlphaFoldDB" id="A0A1H3VXL6"/>
<feature type="repeat" description="TPR" evidence="1">
    <location>
        <begin position="57"/>
        <end position="90"/>
    </location>
</feature>
<keyword evidence="4" id="KW-1185">Reference proteome</keyword>
<organism evidence="3 4">
    <name type="scientific">Psychroflexus halocasei</name>
    <dbReference type="NCBI Taxonomy" id="908615"/>
    <lineage>
        <taxon>Bacteria</taxon>
        <taxon>Pseudomonadati</taxon>
        <taxon>Bacteroidota</taxon>
        <taxon>Flavobacteriia</taxon>
        <taxon>Flavobacteriales</taxon>
        <taxon>Flavobacteriaceae</taxon>
        <taxon>Psychroflexus</taxon>
    </lineage>
</organism>
<keyword evidence="1" id="KW-0802">TPR repeat</keyword>